<sequence>MNRQTTLARRNGQEETFPRGWAIVDAEGAVLGRLAAKVAFILQGKDKPHYTNHVDVGDFVVVVNADKVRVTGTKLDDKFHERFSGHPSGRHITTWREVLDGKHPERLVETAVRRMLPKSKLGVAQYGKLKVYAGAEHPHAAQNPRTVSLASLALQTS</sequence>
<evidence type="ECO:0000313" key="5">
    <source>
        <dbReference type="EMBL" id="BAM03569.1"/>
    </source>
</evidence>
<dbReference type="InterPro" id="IPR005822">
    <property type="entry name" value="Ribosomal_uL13"/>
</dbReference>
<dbReference type="SUPFAM" id="SSF52161">
    <property type="entry name" value="Ribosomal protein L13"/>
    <property type="match status" value="1"/>
</dbReference>
<dbReference type="GO" id="GO:0022625">
    <property type="term" value="C:cytosolic large ribosomal subunit"/>
    <property type="evidence" value="ECO:0007669"/>
    <property type="project" value="TreeGrafter"/>
</dbReference>
<dbReference type="Pfam" id="PF00572">
    <property type="entry name" value="Ribosomal_L13"/>
    <property type="match status" value="1"/>
</dbReference>
<proteinExistence type="inferred from homology"/>
<protein>
    <recommendedName>
        <fullName evidence="4">Large ribosomal subunit protein uL13</fullName>
    </recommendedName>
</protein>
<dbReference type="HOGENOM" id="CLU_082184_2_2_0"/>
<evidence type="ECO:0000256" key="4">
    <source>
        <dbReference type="HAMAP-Rule" id="MF_01366"/>
    </source>
</evidence>
<dbReference type="PANTHER" id="PTHR11545">
    <property type="entry name" value="RIBOSOMAL PROTEIN L13"/>
    <property type="match status" value="1"/>
</dbReference>
<dbReference type="Gene3D" id="3.90.1180.10">
    <property type="entry name" value="Ribosomal protein L13"/>
    <property type="match status" value="1"/>
</dbReference>
<reference evidence="5 6" key="1">
    <citation type="submission" date="2012-02" db="EMBL/GenBank/DDBJ databases">
        <title>Complete genome sequence of Phycisphaera mikurensis NBRC 102666.</title>
        <authorList>
            <person name="Ankai A."/>
            <person name="Hosoyama A."/>
            <person name="Terui Y."/>
            <person name="Sekine M."/>
            <person name="Fukai R."/>
            <person name="Kato Y."/>
            <person name="Nakamura S."/>
            <person name="Yamada-Narita S."/>
            <person name="Kawakoshi A."/>
            <person name="Fukunaga Y."/>
            <person name="Yamazaki S."/>
            <person name="Fujita N."/>
        </authorList>
    </citation>
    <scope>NUCLEOTIDE SEQUENCE [LARGE SCALE GENOMIC DNA]</scope>
    <source>
        <strain evidence="6">NBRC 102666 / KCTC 22515 / FYK2301M01</strain>
    </source>
</reference>
<dbReference type="OrthoDB" id="9801330at2"/>
<comment type="subunit">
    <text evidence="4">Part of the 50S ribosomal subunit.</text>
</comment>
<dbReference type="STRING" id="1142394.PSMK_14100"/>
<dbReference type="EMBL" id="AP012338">
    <property type="protein sequence ID" value="BAM03569.1"/>
    <property type="molecule type" value="Genomic_DNA"/>
</dbReference>
<comment type="similarity">
    <text evidence="1 4">Belongs to the universal ribosomal protein uL13 family.</text>
</comment>
<dbReference type="GO" id="GO:0003729">
    <property type="term" value="F:mRNA binding"/>
    <property type="evidence" value="ECO:0007669"/>
    <property type="project" value="TreeGrafter"/>
</dbReference>
<name>I0IE81_PHYMF</name>
<evidence type="ECO:0000256" key="3">
    <source>
        <dbReference type="ARBA" id="ARBA00023274"/>
    </source>
</evidence>
<evidence type="ECO:0000313" key="6">
    <source>
        <dbReference type="Proteomes" id="UP000007881"/>
    </source>
</evidence>
<dbReference type="InterPro" id="IPR036899">
    <property type="entry name" value="Ribosomal_uL13_sf"/>
</dbReference>
<accession>I0IE81</accession>
<gene>
    <name evidence="4 5" type="primary">rplM</name>
    <name evidence="5" type="ordered locus">PSMK_14100</name>
</gene>
<dbReference type="InterPro" id="IPR005823">
    <property type="entry name" value="Ribosomal_uL13_bac-type"/>
</dbReference>
<comment type="function">
    <text evidence="4">This protein is one of the early assembly proteins of the 50S ribosomal subunit, although it is not seen to bind rRNA by itself. It is important during the early stages of 50S assembly.</text>
</comment>
<dbReference type="PANTHER" id="PTHR11545:SF2">
    <property type="entry name" value="LARGE RIBOSOMAL SUBUNIT PROTEIN UL13M"/>
    <property type="match status" value="1"/>
</dbReference>
<evidence type="ECO:0000256" key="1">
    <source>
        <dbReference type="ARBA" id="ARBA00006227"/>
    </source>
</evidence>
<dbReference type="Proteomes" id="UP000007881">
    <property type="component" value="Chromosome"/>
</dbReference>
<dbReference type="eggNOG" id="COG0102">
    <property type="taxonomic scope" value="Bacteria"/>
</dbReference>
<keyword evidence="6" id="KW-1185">Reference proteome</keyword>
<dbReference type="GO" id="GO:0017148">
    <property type="term" value="P:negative regulation of translation"/>
    <property type="evidence" value="ECO:0007669"/>
    <property type="project" value="TreeGrafter"/>
</dbReference>
<evidence type="ECO:0000256" key="2">
    <source>
        <dbReference type="ARBA" id="ARBA00022980"/>
    </source>
</evidence>
<dbReference type="KEGG" id="phm:PSMK_14100"/>
<dbReference type="CDD" id="cd00392">
    <property type="entry name" value="Ribosomal_L13"/>
    <property type="match status" value="1"/>
</dbReference>
<dbReference type="NCBIfam" id="TIGR01066">
    <property type="entry name" value="rplM_bact"/>
    <property type="match status" value="1"/>
</dbReference>
<dbReference type="RefSeq" id="WP_014436788.1">
    <property type="nucleotide sequence ID" value="NC_017080.1"/>
</dbReference>
<dbReference type="GO" id="GO:0006412">
    <property type="term" value="P:translation"/>
    <property type="evidence" value="ECO:0007669"/>
    <property type="project" value="UniProtKB-UniRule"/>
</dbReference>
<dbReference type="PIRSF" id="PIRSF002181">
    <property type="entry name" value="Ribosomal_L13"/>
    <property type="match status" value="1"/>
</dbReference>
<keyword evidence="3 4" id="KW-0687">Ribonucleoprotein</keyword>
<dbReference type="GO" id="GO:0003735">
    <property type="term" value="F:structural constituent of ribosome"/>
    <property type="evidence" value="ECO:0007669"/>
    <property type="project" value="InterPro"/>
</dbReference>
<dbReference type="AlphaFoldDB" id="I0IE81"/>
<dbReference type="HAMAP" id="MF_01366">
    <property type="entry name" value="Ribosomal_uL13"/>
    <property type="match status" value="1"/>
</dbReference>
<organism evidence="5 6">
    <name type="scientific">Phycisphaera mikurensis (strain NBRC 102666 / KCTC 22515 / FYK2301M01)</name>
    <dbReference type="NCBI Taxonomy" id="1142394"/>
    <lineage>
        <taxon>Bacteria</taxon>
        <taxon>Pseudomonadati</taxon>
        <taxon>Planctomycetota</taxon>
        <taxon>Phycisphaerae</taxon>
        <taxon>Phycisphaerales</taxon>
        <taxon>Phycisphaeraceae</taxon>
        <taxon>Phycisphaera</taxon>
    </lineage>
</organism>
<keyword evidence="2 4" id="KW-0689">Ribosomal protein</keyword>